<dbReference type="InterPro" id="IPR000551">
    <property type="entry name" value="MerR-type_HTH_dom"/>
</dbReference>
<dbReference type="RefSeq" id="WP_144358041.1">
    <property type="nucleotide sequence ID" value="NZ_VMNH01000005.1"/>
</dbReference>
<proteinExistence type="predicted"/>
<dbReference type="PROSITE" id="PS50937">
    <property type="entry name" value="HTH_MERR_2"/>
    <property type="match status" value="1"/>
</dbReference>
<keyword evidence="4" id="KW-1185">Reference proteome</keyword>
<evidence type="ECO:0000313" key="4">
    <source>
        <dbReference type="Proteomes" id="UP000316649"/>
    </source>
</evidence>
<dbReference type="EMBL" id="VMNH01000005">
    <property type="protein sequence ID" value="TVO76912.1"/>
    <property type="molecule type" value="Genomic_DNA"/>
</dbReference>
<keyword evidence="1" id="KW-0238">DNA-binding</keyword>
<dbReference type="GO" id="GO:0003700">
    <property type="term" value="F:DNA-binding transcription factor activity"/>
    <property type="evidence" value="ECO:0007669"/>
    <property type="project" value="InterPro"/>
</dbReference>
<feature type="domain" description="HTH merR-type" evidence="2">
    <location>
        <begin position="1"/>
        <end position="70"/>
    </location>
</feature>
<evidence type="ECO:0000313" key="3">
    <source>
        <dbReference type="EMBL" id="TVO76912.1"/>
    </source>
</evidence>
<dbReference type="SMART" id="SM00422">
    <property type="entry name" value="HTH_MERR"/>
    <property type="match status" value="1"/>
</dbReference>
<dbReference type="OrthoDB" id="9808480at2"/>
<dbReference type="Pfam" id="PF13411">
    <property type="entry name" value="MerR_1"/>
    <property type="match status" value="1"/>
</dbReference>
<evidence type="ECO:0000259" key="2">
    <source>
        <dbReference type="PROSITE" id="PS50937"/>
    </source>
</evidence>
<organism evidence="3 4">
    <name type="scientific">Sedimenticola selenatireducens</name>
    <dbReference type="NCBI Taxonomy" id="191960"/>
    <lineage>
        <taxon>Bacteria</taxon>
        <taxon>Pseudomonadati</taxon>
        <taxon>Pseudomonadota</taxon>
        <taxon>Gammaproteobacteria</taxon>
        <taxon>Chromatiales</taxon>
        <taxon>Sedimenticolaceae</taxon>
        <taxon>Sedimenticola</taxon>
    </lineage>
</organism>
<dbReference type="AlphaFoldDB" id="A0A557SHR6"/>
<comment type="caution">
    <text evidence="3">The sequence shown here is derived from an EMBL/GenBank/DDBJ whole genome shotgun (WGS) entry which is preliminary data.</text>
</comment>
<dbReference type="GO" id="GO:0003677">
    <property type="term" value="F:DNA binding"/>
    <property type="evidence" value="ECO:0007669"/>
    <property type="project" value="UniProtKB-KW"/>
</dbReference>
<sequence>MLTIGKVSRRFGLSRTALIYYDKIGLLKPAGRSAANYRLYTEKDLLKLEKIHQFRQAGIPLEQITQLLHTDSPMTISTLELRLHQLNREIDGLREQQQVIVNLLQNHTLLSNTHNMTKARWIGLLRSAGMSDEAMQQWHVAFEAGSPEIHEAFLQSLGITPKEIEQIRAWAKKGISR</sequence>
<accession>A0A557SHR6</accession>
<protein>
    <submittedName>
        <fullName evidence="3">MerR family transcriptional regulator</fullName>
    </submittedName>
</protein>
<dbReference type="PANTHER" id="PTHR30204:SF97">
    <property type="entry name" value="MERR FAMILY REGULATORY PROTEIN"/>
    <property type="match status" value="1"/>
</dbReference>
<dbReference type="InterPro" id="IPR009061">
    <property type="entry name" value="DNA-bd_dom_put_sf"/>
</dbReference>
<dbReference type="InterPro" id="IPR047057">
    <property type="entry name" value="MerR_fam"/>
</dbReference>
<dbReference type="PANTHER" id="PTHR30204">
    <property type="entry name" value="REDOX-CYCLING DRUG-SENSING TRANSCRIPTIONAL ACTIVATOR SOXR"/>
    <property type="match status" value="1"/>
</dbReference>
<dbReference type="Proteomes" id="UP000316649">
    <property type="component" value="Unassembled WGS sequence"/>
</dbReference>
<evidence type="ECO:0000256" key="1">
    <source>
        <dbReference type="ARBA" id="ARBA00023125"/>
    </source>
</evidence>
<dbReference type="Gene3D" id="1.10.1660.10">
    <property type="match status" value="1"/>
</dbReference>
<gene>
    <name evidence="3" type="ORF">FHP88_05665</name>
</gene>
<name>A0A557SHR6_9GAMM</name>
<reference evidence="3 4" key="1">
    <citation type="submission" date="2019-07" db="EMBL/GenBank/DDBJ databases">
        <title>The pathways for chlorine oxyanion respiration interact through the shared metabolite chlorate.</title>
        <authorList>
            <person name="Barnum T.P."/>
            <person name="Cheng Y."/>
            <person name="Hill K.A."/>
            <person name="Lucas L.N."/>
            <person name="Carlson H.K."/>
            <person name="Coates J.D."/>
        </authorList>
    </citation>
    <scope>NUCLEOTIDE SEQUENCE [LARGE SCALE GENOMIC DNA]</scope>
    <source>
        <strain evidence="3 4">BK-1</strain>
    </source>
</reference>
<dbReference type="SUPFAM" id="SSF46955">
    <property type="entry name" value="Putative DNA-binding domain"/>
    <property type="match status" value="1"/>
</dbReference>